<feature type="transmembrane region" description="Helical" evidence="6">
    <location>
        <begin position="44"/>
        <end position="61"/>
    </location>
</feature>
<dbReference type="AlphaFoldDB" id="A0A2X4WE42"/>
<sequence>MAGKCYHIACAALVGILLSLEYHLLTLILASIVIVRVIQERNKHLLILFCSIMFLFIILGLNSEKDKRSSFSEGNIHDYVTFQESPEIDGNRLRAIVTTSNEEKLMLSHNIQNEKDKYRLEDKLVAGSSCRTNGELVIPLPNSNEHAFNYQRYLYRQNIHWQLEVEAFSIENCSVSGRTIKHVFQNIREKGIKTVAENFPEKVTPYANALIFGERSDFANETYRAYQEIGVVHLLAISGLHIGLLVGILYFCLLRIGMTKETVFWLLCCILPIYTILSGGNPPVIRAVIMSLLLLAKQKWRLPYTTFDAFSISFIVFLFFDPYLIYHVGFQLTYSVSFALIISSQQILRKKTSSFKNMFDISVVSMLASLPILAFHFYEFSLISIVSNIVYVPFYTIVVLPLMFFLFILQFIHWPLFVIFSEWTSRLLLYSEQIAKYGSTLKFAMITVGKPDIIMMVLMIIGVFLFLLFNEQGKSYLYSACPLILVFFISFLVHQFPVKGEVIFIDVGQGDSILIKLPYNRGTYLIDTGGTLHFPVADWQERSKSFKVGEDVLLPLLKSKKINKIDKLILTHSDVDHMGAAQELLGRVMIKEILISPNSWEKKMMADLVTEAQSLGISVKQEKAGSSWQNKSGEFHFLYPFDDEYEGNNDSLVLYGVFGGLSWIFTGDLEKEGEEEFIKRYGDLRADVLKVGHHGSNSSTTSDFLALLQPKYSIISAGRNNRYGHPHAEVIAELQASNTSIFQTGEHGAIHYEFTKKGGTFRTQWQYDKAIEIQE</sequence>
<dbReference type="KEGG" id="blen:NCTC4824_01634"/>
<gene>
    <name evidence="8" type="ORF">NCTC4824_01634</name>
</gene>
<dbReference type="GO" id="GO:0030420">
    <property type="term" value="P:establishment of competence for transformation"/>
    <property type="evidence" value="ECO:0007669"/>
    <property type="project" value="InterPro"/>
</dbReference>
<feature type="transmembrane region" description="Helical" evidence="6">
    <location>
        <begin position="390"/>
        <end position="420"/>
    </location>
</feature>
<dbReference type="SUPFAM" id="SSF56281">
    <property type="entry name" value="Metallo-hydrolase/oxidoreductase"/>
    <property type="match status" value="1"/>
</dbReference>
<dbReference type="InterPro" id="IPR004477">
    <property type="entry name" value="ComEC_N"/>
</dbReference>
<dbReference type="Pfam" id="PF00753">
    <property type="entry name" value="Lactamase_B"/>
    <property type="match status" value="1"/>
</dbReference>
<dbReference type="InterPro" id="IPR035681">
    <property type="entry name" value="ComA-like_MBL"/>
</dbReference>
<evidence type="ECO:0000256" key="1">
    <source>
        <dbReference type="ARBA" id="ARBA00004651"/>
    </source>
</evidence>
<protein>
    <submittedName>
        <fullName evidence="8">DNA internalization-related competence protein ComEC/Rec2</fullName>
    </submittedName>
</protein>
<feature type="transmembrane region" description="Helical" evidence="6">
    <location>
        <begin position="231"/>
        <end position="256"/>
    </location>
</feature>
<evidence type="ECO:0000259" key="7">
    <source>
        <dbReference type="SMART" id="SM00849"/>
    </source>
</evidence>
<feature type="domain" description="Metallo-beta-lactamase" evidence="7">
    <location>
        <begin position="509"/>
        <end position="719"/>
    </location>
</feature>
<dbReference type="SMART" id="SM00849">
    <property type="entry name" value="Lactamase_B"/>
    <property type="match status" value="1"/>
</dbReference>
<dbReference type="PANTHER" id="PTHR30619">
    <property type="entry name" value="DNA INTERNALIZATION/COMPETENCE PROTEIN COMEC/REC2"/>
    <property type="match status" value="1"/>
</dbReference>
<keyword evidence="3 6" id="KW-0812">Transmembrane</keyword>
<reference evidence="8 9" key="1">
    <citation type="submission" date="2018-06" db="EMBL/GenBank/DDBJ databases">
        <authorList>
            <consortium name="Pathogen Informatics"/>
            <person name="Doyle S."/>
        </authorList>
    </citation>
    <scope>NUCLEOTIDE SEQUENCE [LARGE SCALE GENOMIC DNA]</scope>
    <source>
        <strain evidence="8 9">NCTC4824</strain>
    </source>
</reference>
<feature type="transmembrane region" description="Helical" evidence="6">
    <location>
        <begin position="475"/>
        <end position="493"/>
    </location>
</feature>
<dbReference type="Gene3D" id="3.60.15.10">
    <property type="entry name" value="Ribonuclease Z/Hydroxyacylglutathione hydrolase-like"/>
    <property type="match status" value="1"/>
</dbReference>
<dbReference type="InterPro" id="IPR052159">
    <property type="entry name" value="Competence_DNA_uptake"/>
</dbReference>
<accession>A0A2X4WE42</accession>
<dbReference type="InterPro" id="IPR001279">
    <property type="entry name" value="Metallo-B-lactamas"/>
</dbReference>
<keyword evidence="2" id="KW-1003">Cell membrane</keyword>
<keyword evidence="5 6" id="KW-0472">Membrane</keyword>
<feature type="transmembrane region" description="Helical" evidence="6">
    <location>
        <begin position="12"/>
        <end position="38"/>
    </location>
</feature>
<feature type="transmembrane region" description="Helical" evidence="6">
    <location>
        <begin position="359"/>
        <end position="378"/>
    </location>
</feature>
<evidence type="ECO:0000256" key="3">
    <source>
        <dbReference type="ARBA" id="ARBA00022692"/>
    </source>
</evidence>
<dbReference type="STRING" id="1348624.GCA_001591545_00714"/>
<feature type="transmembrane region" description="Helical" evidence="6">
    <location>
        <begin position="302"/>
        <end position="320"/>
    </location>
</feature>
<dbReference type="NCBIfam" id="TIGR00360">
    <property type="entry name" value="ComEC_N-term"/>
    <property type="match status" value="1"/>
</dbReference>
<dbReference type="PANTHER" id="PTHR30619:SF1">
    <property type="entry name" value="RECOMBINATION PROTEIN 2"/>
    <property type="match status" value="1"/>
</dbReference>
<evidence type="ECO:0000256" key="4">
    <source>
        <dbReference type="ARBA" id="ARBA00022989"/>
    </source>
</evidence>
<dbReference type="NCBIfam" id="TIGR00361">
    <property type="entry name" value="ComEC_Rec2"/>
    <property type="match status" value="1"/>
</dbReference>
<comment type="subcellular location">
    <subcellularLocation>
        <location evidence="1">Cell membrane</location>
        <topology evidence="1">Multi-pass membrane protein</topology>
    </subcellularLocation>
</comment>
<evidence type="ECO:0000256" key="2">
    <source>
        <dbReference type="ARBA" id="ARBA00022475"/>
    </source>
</evidence>
<dbReference type="Pfam" id="PF13567">
    <property type="entry name" value="DUF4131"/>
    <property type="match status" value="1"/>
</dbReference>
<evidence type="ECO:0000256" key="5">
    <source>
        <dbReference type="ARBA" id="ARBA00023136"/>
    </source>
</evidence>
<dbReference type="InterPro" id="IPR004797">
    <property type="entry name" value="Competence_ComEC/Rec2"/>
</dbReference>
<dbReference type="GO" id="GO:0005886">
    <property type="term" value="C:plasma membrane"/>
    <property type="evidence" value="ECO:0007669"/>
    <property type="project" value="UniProtKB-SubCell"/>
</dbReference>
<dbReference type="Proteomes" id="UP000249134">
    <property type="component" value="Chromosome 1"/>
</dbReference>
<dbReference type="InterPro" id="IPR036866">
    <property type="entry name" value="RibonucZ/Hydroxyglut_hydro"/>
</dbReference>
<feature type="transmembrane region" description="Helical" evidence="6">
    <location>
        <begin position="441"/>
        <end position="469"/>
    </location>
</feature>
<organism evidence="8 9">
    <name type="scientific">Lederbergia lenta</name>
    <name type="common">Bacillus lentus</name>
    <dbReference type="NCBI Taxonomy" id="1467"/>
    <lineage>
        <taxon>Bacteria</taxon>
        <taxon>Bacillati</taxon>
        <taxon>Bacillota</taxon>
        <taxon>Bacilli</taxon>
        <taxon>Bacillales</taxon>
        <taxon>Bacillaceae</taxon>
        <taxon>Lederbergia</taxon>
    </lineage>
</organism>
<proteinExistence type="predicted"/>
<dbReference type="EMBL" id="LS483476">
    <property type="protein sequence ID" value="SQI55880.1"/>
    <property type="molecule type" value="Genomic_DNA"/>
</dbReference>
<name>A0A2X4WE42_LEDLE</name>
<dbReference type="RefSeq" id="WP_066137351.1">
    <property type="nucleotide sequence ID" value="NZ_CBCSGM010000001.1"/>
</dbReference>
<keyword evidence="9" id="KW-1185">Reference proteome</keyword>
<evidence type="ECO:0000256" key="6">
    <source>
        <dbReference type="SAM" id="Phobius"/>
    </source>
</evidence>
<dbReference type="CDD" id="cd07731">
    <property type="entry name" value="ComA-like_MBL-fold"/>
    <property type="match status" value="1"/>
</dbReference>
<keyword evidence="4 6" id="KW-1133">Transmembrane helix</keyword>
<evidence type="ECO:0000313" key="8">
    <source>
        <dbReference type="EMBL" id="SQI55880.1"/>
    </source>
</evidence>
<dbReference type="InterPro" id="IPR025405">
    <property type="entry name" value="DUF4131"/>
</dbReference>
<evidence type="ECO:0000313" key="9">
    <source>
        <dbReference type="Proteomes" id="UP000249134"/>
    </source>
</evidence>
<dbReference type="Pfam" id="PF03772">
    <property type="entry name" value="Competence"/>
    <property type="match status" value="1"/>
</dbReference>
<feature type="transmembrane region" description="Helical" evidence="6">
    <location>
        <begin position="262"/>
        <end position="281"/>
    </location>
</feature>